<comment type="caution">
    <text evidence="5">The sequence shown here is derived from an EMBL/GenBank/DDBJ whole genome shotgun (WGS) entry which is preliminary data.</text>
</comment>
<keyword evidence="2" id="KW-0238">DNA-binding</keyword>
<evidence type="ECO:0000256" key="2">
    <source>
        <dbReference type="ARBA" id="ARBA00023125"/>
    </source>
</evidence>
<keyword evidence="3" id="KW-0804">Transcription</keyword>
<proteinExistence type="predicted"/>
<evidence type="ECO:0000313" key="5">
    <source>
        <dbReference type="EMBL" id="MBD1423494.1"/>
    </source>
</evidence>
<dbReference type="InterPro" id="IPR000524">
    <property type="entry name" value="Tscrpt_reg_HTH_GntR"/>
</dbReference>
<protein>
    <submittedName>
        <fullName evidence="5">GntR family transcriptional regulator</fullName>
    </submittedName>
</protein>
<dbReference type="SMART" id="SM00345">
    <property type="entry name" value="HTH_GNTR"/>
    <property type="match status" value="1"/>
</dbReference>
<dbReference type="PANTHER" id="PTHR38445">
    <property type="entry name" value="HTH-TYPE TRANSCRIPTIONAL REPRESSOR YTRA"/>
    <property type="match status" value="1"/>
</dbReference>
<dbReference type="CDD" id="cd07377">
    <property type="entry name" value="WHTH_GntR"/>
    <property type="match status" value="1"/>
</dbReference>
<keyword evidence="6" id="KW-1185">Reference proteome</keyword>
<dbReference type="Pfam" id="PF00392">
    <property type="entry name" value="GntR"/>
    <property type="match status" value="1"/>
</dbReference>
<dbReference type="Gene3D" id="1.10.287.100">
    <property type="match status" value="1"/>
</dbReference>
<dbReference type="PROSITE" id="PS50949">
    <property type="entry name" value="HTH_GNTR"/>
    <property type="match status" value="1"/>
</dbReference>
<gene>
    <name evidence="5" type="ORF">H8B21_18190</name>
</gene>
<organism evidence="5 6">
    <name type="scientific">Sphingobacterium chuzhouense</name>
    <dbReference type="NCBI Taxonomy" id="1742264"/>
    <lineage>
        <taxon>Bacteria</taxon>
        <taxon>Pseudomonadati</taxon>
        <taxon>Bacteroidota</taxon>
        <taxon>Sphingobacteriia</taxon>
        <taxon>Sphingobacteriales</taxon>
        <taxon>Sphingobacteriaceae</taxon>
        <taxon>Sphingobacterium</taxon>
    </lineage>
</organism>
<dbReference type="Proteomes" id="UP000651112">
    <property type="component" value="Unassembled WGS sequence"/>
</dbReference>
<dbReference type="RefSeq" id="WP_190315277.1">
    <property type="nucleotide sequence ID" value="NZ_JACNYL010000005.1"/>
</dbReference>
<dbReference type="InterPro" id="IPR036388">
    <property type="entry name" value="WH-like_DNA-bd_sf"/>
</dbReference>
<evidence type="ECO:0000256" key="1">
    <source>
        <dbReference type="ARBA" id="ARBA00023015"/>
    </source>
</evidence>
<dbReference type="Gene3D" id="1.10.10.10">
    <property type="entry name" value="Winged helix-like DNA-binding domain superfamily/Winged helix DNA-binding domain"/>
    <property type="match status" value="1"/>
</dbReference>
<accession>A0ABR7XWW8</accession>
<dbReference type="EMBL" id="JACNYL010000005">
    <property type="protein sequence ID" value="MBD1423494.1"/>
    <property type="molecule type" value="Genomic_DNA"/>
</dbReference>
<dbReference type="SUPFAM" id="SSF46785">
    <property type="entry name" value="Winged helix' DNA-binding domain"/>
    <property type="match status" value="1"/>
</dbReference>
<evidence type="ECO:0000259" key="4">
    <source>
        <dbReference type="PROSITE" id="PS50949"/>
    </source>
</evidence>
<reference evidence="5 6" key="1">
    <citation type="submission" date="2020-08" db="EMBL/GenBank/DDBJ databases">
        <title>Sphingobacterium sp. DN00404 isolated from aquaculture water.</title>
        <authorList>
            <person name="Zhang M."/>
        </authorList>
    </citation>
    <scope>NUCLEOTIDE SEQUENCE [LARGE SCALE GENOMIC DNA]</scope>
    <source>
        <strain evidence="5 6">KCTC 42746</strain>
    </source>
</reference>
<evidence type="ECO:0000256" key="3">
    <source>
        <dbReference type="ARBA" id="ARBA00023163"/>
    </source>
</evidence>
<dbReference type="InterPro" id="IPR036390">
    <property type="entry name" value="WH_DNA-bd_sf"/>
</dbReference>
<name>A0ABR7XWW8_9SPHI</name>
<dbReference type="PANTHER" id="PTHR38445:SF10">
    <property type="entry name" value="GNTR-FAMILY TRANSCRIPTIONAL REGULATOR"/>
    <property type="match status" value="1"/>
</dbReference>
<keyword evidence="1" id="KW-0805">Transcription regulation</keyword>
<evidence type="ECO:0000313" key="6">
    <source>
        <dbReference type="Proteomes" id="UP000651112"/>
    </source>
</evidence>
<feature type="domain" description="HTH gntR-type" evidence="4">
    <location>
        <begin position="7"/>
        <end position="75"/>
    </location>
</feature>
<sequence length="119" mass="14070">MQFKNEKAIYLQITDFVMEKILRSEWLADQKIPSVRDFGGELEVNPNTVMRAYDILQQQDILYNKRGLGFFVSPEAKSSIMHIRKKQFINIELPKFFDTITLLGISMDDINRLYQQKQH</sequence>